<evidence type="ECO:0000313" key="4">
    <source>
        <dbReference type="EMBL" id="RXK15838.1"/>
    </source>
</evidence>
<dbReference type="CDD" id="cd02062">
    <property type="entry name" value="Nitro_FMN_reductase"/>
    <property type="match status" value="1"/>
</dbReference>
<dbReference type="InterPro" id="IPR000415">
    <property type="entry name" value="Nitroreductase-like"/>
</dbReference>
<feature type="domain" description="Nitroreductase" evidence="3">
    <location>
        <begin position="13"/>
        <end position="151"/>
    </location>
</feature>
<dbReference type="Gene3D" id="2.20.180.10">
    <property type="entry name" value="putative fmn-dependent nitroreductase like domains"/>
    <property type="match status" value="1"/>
</dbReference>
<dbReference type="PANTHER" id="PTHR43673:SF10">
    <property type="entry name" value="NADH DEHYDROGENASE_NAD(P)H NITROREDUCTASE XCC3605-RELATED"/>
    <property type="match status" value="1"/>
</dbReference>
<protein>
    <submittedName>
        <fullName evidence="4">Nitroreductase</fullName>
    </submittedName>
</protein>
<evidence type="ECO:0000256" key="1">
    <source>
        <dbReference type="ARBA" id="ARBA00007118"/>
    </source>
</evidence>
<dbReference type="RefSeq" id="WP_114842234.1">
    <property type="nucleotide sequence ID" value="NZ_CP031219.1"/>
</dbReference>
<proteinExistence type="inferred from homology"/>
<evidence type="ECO:0000313" key="5">
    <source>
        <dbReference type="Proteomes" id="UP000290092"/>
    </source>
</evidence>
<dbReference type="Pfam" id="PF00881">
    <property type="entry name" value="Nitroreductase"/>
    <property type="match status" value="1"/>
</dbReference>
<dbReference type="PANTHER" id="PTHR43673">
    <property type="entry name" value="NAD(P)H NITROREDUCTASE YDGI-RELATED"/>
    <property type="match status" value="1"/>
</dbReference>
<dbReference type="GO" id="GO:0016491">
    <property type="term" value="F:oxidoreductase activity"/>
    <property type="evidence" value="ECO:0007669"/>
    <property type="project" value="UniProtKB-KW"/>
</dbReference>
<comment type="similarity">
    <text evidence="1">Belongs to the nitroreductase family.</text>
</comment>
<sequence>MKFENLKELIQKSRCTRRFKPKEISIKELEELVDLARVTSSAKNMQPLKYILVTKKEFVKQLSQTALWATHLTNWTQSEEERPSAYIIMLNDKTIDGFAMFDAGVSFEAISLGAKAKELSVCALASINKEVCKELFNLPEHLEVLIGIAIGEAKEKIKLVKVENNNTNYYRDEEDIHCVPKRDLEELIIGKYK</sequence>
<evidence type="ECO:0000256" key="2">
    <source>
        <dbReference type="ARBA" id="ARBA00023002"/>
    </source>
</evidence>
<keyword evidence="5" id="KW-1185">Reference proteome</keyword>
<dbReference type="EMBL" id="NXID01000020">
    <property type="protein sequence ID" value="RXK15838.1"/>
    <property type="molecule type" value="Genomic_DNA"/>
</dbReference>
<dbReference type="SUPFAM" id="SSF55469">
    <property type="entry name" value="FMN-dependent nitroreductase-like"/>
    <property type="match status" value="1"/>
</dbReference>
<keyword evidence="2" id="KW-0560">Oxidoreductase</keyword>
<dbReference type="KEGG" id="amyt:AMYT_1821"/>
<name>A0AAX2AIS8_9BACT</name>
<organism evidence="4 5">
    <name type="scientific">Malaciobacter mytili LMG 24559</name>
    <dbReference type="NCBI Taxonomy" id="1032238"/>
    <lineage>
        <taxon>Bacteria</taxon>
        <taxon>Pseudomonadati</taxon>
        <taxon>Campylobacterota</taxon>
        <taxon>Epsilonproteobacteria</taxon>
        <taxon>Campylobacterales</taxon>
        <taxon>Arcobacteraceae</taxon>
        <taxon>Malaciobacter</taxon>
    </lineage>
</organism>
<dbReference type="Gene3D" id="3.40.109.10">
    <property type="entry name" value="NADH Oxidase"/>
    <property type="match status" value="1"/>
</dbReference>
<dbReference type="InterPro" id="IPR023312">
    <property type="entry name" value="Put_nitroreductase_C_bac"/>
</dbReference>
<reference evidence="4 5" key="1">
    <citation type="submission" date="2017-09" db="EMBL/GenBank/DDBJ databases">
        <title>Genomics of the genus Arcobacter.</title>
        <authorList>
            <person name="Perez-Cataluna A."/>
            <person name="Figueras M.J."/>
            <person name="Salas-Masso N."/>
        </authorList>
    </citation>
    <scope>NUCLEOTIDE SEQUENCE [LARGE SCALE GENOMIC DNA]</scope>
    <source>
        <strain evidence="4 5">CECT 7386</strain>
    </source>
</reference>
<dbReference type="AlphaFoldDB" id="A0AAX2AIS8"/>
<dbReference type="Proteomes" id="UP000290092">
    <property type="component" value="Unassembled WGS sequence"/>
</dbReference>
<accession>A0AAX2AIS8</accession>
<comment type="caution">
    <text evidence="4">The sequence shown here is derived from an EMBL/GenBank/DDBJ whole genome shotgun (WGS) entry which is preliminary data.</text>
</comment>
<dbReference type="InterPro" id="IPR029479">
    <property type="entry name" value="Nitroreductase"/>
</dbReference>
<gene>
    <name evidence="4" type="ORF">CP985_06580</name>
</gene>
<evidence type="ECO:0000259" key="3">
    <source>
        <dbReference type="Pfam" id="PF00881"/>
    </source>
</evidence>